<dbReference type="OrthoDB" id="267668at2"/>
<evidence type="ECO:0000256" key="7">
    <source>
        <dbReference type="SAM" id="Coils"/>
    </source>
</evidence>
<protein>
    <submittedName>
        <fullName evidence="10">Rhomboid family protein</fullName>
    </submittedName>
</protein>
<dbReference type="Gene3D" id="1.20.1540.10">
    <property type="entry name" value="Rhomboid-like"/>
    <property type="match status" value="1"/>
</dbReference>
<evidence type="ECO:0000256" key="5">
    <source>
        <dbReference type="ARBA" id="ARBA00022989"/>
    </source>
</evidence>
<dbReference type="InterPro" id="IPR022764">
    <property type="entry name" value="Peptidase_S54_rhomboid_dom"/>
</dbReference>
<evidence type="ECO:0000256" key="8">
    <source>
        <dbReference type="SAM" id="Phobius"/>
    </source>
</evidence>
<feature type="transmembrane region" description="Helical" evidence="8">
    <location>
        <begin position="92"/>
        <end position="114"/>
    </location>
</feature>
<evidence type="ECO:0000256" key="3">
    <source>
        <dbReference type="ARBA" id="ARBA00022692"/>
    </source>
</evidence>
<comment type="similarity">
    <text evidence="2">Belongs to the peptidase S54 family.</text>
</comment>
<dbReference type="SUPFAM" id="SSF144091">
    <property type="entry name" value="Rhomboid-like"/>
    <property type="match status" value="1"/>
</dbReference>
<dbReference type="InterPro" id="IPR035952">
    <property type="entry name" value="Rhomboid-like_sf"/>
</dbReference>
<feature type="transmembrane region" description="Helical" evidence="8">
    <location>
        <begin position="21"/>
        <end position="42"/>
    </location>
</feature>
<dbReference type="GO" id="GO:0004252">
    <property type="term" value="F:serine-type endopeptidase activity"/>
    <property type="evidence" value="ECO:0007669"/>
    <property type="project" value="InterPro"/>
</dbReference>
<accession>A0A5C5YFI8</accession>
<evidence type="ECO:0000313" key="10">
    <source>
        <dbReference type="EMBL" id="TWT73699.1"/>
    </source>
</evidence>
<organism evidence="10 11">
    <name type="scientific">Posidoniimonas polymericola</name>
    <dbReference type="NCBI Taxonomy" id="2528002"/>
    <lineage>
        <taxon>Bacteria</taxon>
        <taxon>Pseudomonadati</taxon>
        <taxon>Planctomycetota</taxon>
        <taxon>Planctomycetia</taxon>
        <taxon>Pirellulales</taxon>
        <taxon>Lacipirellulaceae</taxon>
        <taxon>Posidoniimonas</taxon>
    </lineage>
</organism>
<evidence type="ECO:0000256" key="1">
    <source>
        <dbReference type="ARBA" id="ARBA00004141"/>
    </source>
</evidence>
<keyword evidence="7" id="KW-0175">Coiled coil</keyword>
<feature type="transmembrane region" description="Helical" evidence="8">
    <location>
        <begin position="62"/>
        <end position="85"/>
    </location>
</feature>
<evidence type="ECO:0000313" key="11">
    <source>
        <dbReference type="Proteomes" id="UP000318478"/>
    </source>
</evidence>
<dbReference type="EMBL" id="SJPO01000009">
    <property type="protein sequence ID" value="TWT73699.1"/>
    <property type="molecule type" value="Genomic_DNA"/>
</dbReference>
<keyword evidence="11" id="KW-1185">Reference proteome</keyword>
<feature type="domain" description="Peptidase S54 rhomboid" evidence="9">
    <location>
        <begin position="57"/>
        <end position="215"/>
    </location>
</feature>
<evidence type="ECO:0000256" key="4">
    <source>
        <dbReference type="ARBA" id="ARBA00022801"/>
    </source>
</evidence>
<comment type="subcellular location">
    <subcellularLocation>
        <location evidence="1">Membrane</location>
        <topology evidence="1">Multi-pass membrane protein</topology>
    </subcellularLocation>
</comment>
<dbReference type="PANTHER" id="PTHR43731">
    <property type="entry name" value="RHOMBOID PROTEASE"/>
    <property type="match status" value="1"/>
</dbReference>
<feature type="coiled-coil region" evidence="7">
    <location>
        <begin position="238"/>
        <end position="266"/>
    </location>
</feature>
<sequence>MFFFFPVSTDAPVYHWPFATVGLIAANILIFVASVAGALPNGGEEWMLLYGEINPLQWLTSAFMHAGIGHLLGNMVFLWVFGLVVEGKIGSLRFLACYLGIAVLESAAEQALFLNYQGSVPGSLGASTAIYGIMAMALVWSPVNEIQFYYFCWFFYFVSAGTFEAAIYLVCLGYVGLDILYLILYHALGPAVGSASGWLHLAGFAIGFPLAIAMLKTKAVDCEGWDMLHAWNGDTPSAAKEEAKNLKLLEKRRAKQQEHKAQLAVDAHEQLALYLQNANGLAALKLLEKLKADHELDVELTEPELVRLIPLLHQAGKYRESAAYMARLIELRGDQTADPVRLKLAQICVVELGKPARAMDLLHAIDAKALPAEHLKLAKKIAAKARVLQQEGELELDDGVW</sequence>
<feature type="transmembrane region" description="Helical" evidence="8">
    <location>
        <begin position="153"/>
        <end position="177"/>
    </location>
</feature>
<keyword evidence="6 8" id="KW-0472">Membrane</keyword>
<comment type="caution">
    <text evidence="10">The sequence shown here is derived from an EMBL/GenBank/DDBJ whole genome shotgun (WGS) entry which is preliminary data.</text>
</comment>
<feature type="transmembrane region" description="Helical" evidence="8">
    <location>
        <begin position="120"/>
        <end position="141"/>
    </location>
</feature>
<dbReference type="PANTHER" id="PTHR43731:SF14">
    <property type="entry name" value="PRESENILIN-ASSOCIATED RHOMBOID-LIKE PROTEIN, MITOCHONDRIAL"/>
    <property type="match status" value="1"/>
</dbReference>
<dbReference type="RefSeq" id="WP_146589425.1">
    <property type="nucleotide sequence ID" value="NZ_SJPO01000009.1"/>
</dbReference>
<feature type="transmembrane region" description="Helical" evidence="8">
    <location>
        <begin position="197"/>
        <end position="215"/>
    </location>
</feature>
<dbReference type="Pfam" id="PF01694">
    <property type="entry name" value="Rhomboid"/>
    <property type="match status" value="1"/>
</dbReference>
<dbReference type="Proteomes" id="UP000318478">
    <property type="component" value="Unassembled WGS sequence"/>
</dbReference>
<keyword evidence="4" id="KW-0378">Hydrolase</keyword>
<proteinExistence type="inferred from homology"/>
<name>A0A5C5YFI8_9BACT</name>
<dbReference type="InterPro" id="IPR050925">
    <property type="entry name" value="Rhomboid_protease_S54"/>
</dbReference>
<dbReference type="GO" id="GO:0016020">
    <property type="term" value="C:membrane"/>
    <property type="evidence" value="ECO:0007669"/>
    <property type="project" value="UniProtKB-SubCell"/>
</dbReference>
<evidence type="ECO:0000256" key="6">
    <source>
        <dbReference type="ARBA" id="ARBA00023136"/>
    </source>
</evidence>
<evidence type="ECO:0000259" key="9">
    <source>
        <dbReference type="Pfam" id="PF01694"/>
    </source>
</evidence>
<gene>
    <name evidence="10" type="ORF">Pla123a_35920</name>
</gene>
<dbReference type="AlphaFoldDB" id="A0A5C5YFI8"/>
<keyword evidence="5 8" id="KW-1133">Transmembrane helix</keyword>
<reference evidence="10 11" key="1">
    <citation type="submission" date="2019-02" db="EMBL/GenBank/DDBJ databases">
        <title>Deep-cultivation of Planctomycetes and their phenomic and genomic characterization uncovers novel biology.</title>
        <authorList>
            <person name="Wiegand S."/>
            <person name="Jogler M."/>
            <person name="Boedeker C."/>
            <person name="Pinto D."/>
            <person name="Vollmers J."/>
            <person name="Rivas-Marin E."/>
            <person name="Kohn T."/>
            <person name="Peeters S.H."/>
            <person name="Heuer A."/>
            <person name="Rast P."/>
            <person name="Oberbeckmann S."/>
            <person name="Bunk B."/>
            <person name="Jeske O."/>
            <person name="Meyerdierks A."/>
            <person name="Storesund J.E."/>
            <person name="Kallscheuer N."/>
            <person name="Luecker S."/>
            <person name="Lage O.M."/>
            <person name="Pohl T."/>
            <person name="Merkel B.J."/>
            <person name="Hornburger P."/>
            <person name="Mueller R.-W."/>
            <person name="Bruemmer F."/>
            <person name="Labrenz M."/>
            <person name="Spormann A.M."/>
            <person name="Op Den Camp H."/>
            <person name="Overmann J."/>
            <person name="Amann R."/>
            <person name="Jetten M.S.M."/>
            <person name="Mascher T."/>
            <person name="Medema M.H."/>
            <person name="Devos D.P."/>
            <person name="Kaster A.-K."/>
            <person name="Ovreas L."/>
            <person name="Rohde M."/>
            <person name="Galperin M.Y."/>
            <person name="Jogler C."/>
        </authorList>
    </citation>
    <scope>NUCLEOTIDE SEQUENCE [LARGE SCALE GENOMIC DNA]</scope>
    <source>
        <strain evidence="10 11">Pla123a</strain>
    </source>
</reference>
<keyword evidence="3 8" id="KW-0812">Transmembrane</keyword>
<evidence type="ECO:0000256" key="2">
    <source>
        <dbReference type="ARBA" id="ARBA00009045"/>
    </source>
</evidence>